<protein>
    <submittedName>
        <fullName evidence="2">Uncharacterized protein</fullName>
    </submittedName>
</protein>
<dbReference type="EMBL" id="LR796676">
    <property type="protein sequence ID" value="CAB4159123.1"/>
    <property type="molecule type" value="Genomic_DNA"/>
</dbReference>
<keyword evidence="1" id="KW-1133">Transmembrane helix</keyword>
<keyword evidence="1" id="KW-0812">Transmembrane</keyword>
<reference evidence="2" key="1">
    <citation type="submission" date="2020-04" db="EMBL/GenBank/DDBJ databases">
        <authorList>
            <person name="Chiriac C."/>
            <person name="Salcher M."/>
            <person name="Ghai R."/>
            <person name="Kavagutti S V."/>
        </authorList>
    </citation>
    <scope>NUCLEOTIDE SEQUENCE</scope>
</reference>
<keyword evidence="1" id="KW-0472">Membrane</keyword>
<evidence type="ECO:0000256" key="1">
    <source>
        <dbReference type="SAM" id="Phobius"/>
    </source>
</evidence>
<sequence length="67" mass="7655">MIIYQFDYKKILEWINRLWAKSLGVVIALAIGWSLGSMNAESRIVGDCKFSGAFRVEIQAFACQRKI</sequence>
<evidence type="ECO:0000313" key="2">
    <source>
        <dbReference type="EMBL" id="CAB4159123.1"/>
    </source>
</evidence>
<proteinExistence type="predicted"/>
<organism evidence="2">
    <name type="scientific">uncultured Caudovirales phage</name>
    <dbReference type="NCBI Taxonomy" id="2100421"/>
    <lineage>
        <taxon>Viruses</taxon>
        <taxon>Duplodnaviria</taxon>
        <taxon>Heunggongvirae</taxon>
        <taxon>Uroviricota</taxon>
        <taxon>Caudoviricetes</taxon>
        <taxon>Peduoviridae</taxon>
        <taxon>Maltschvirus</taxon>
        <taxon>Maltschvirus maltsch</taxon>
    </lineage>
</organism>
<name>A0A6J5NJU1_9CAUD</name>
<gene>
    <name evidence="2" type="ORF">UFOVP713_54</name>
</gene>
<feature type="transmembrane region" description="Helical" evidence="1">
    <location>
        <begin position="18"/>
        <end position="36"/>
    </location>
</feature>
<accession>A0A6J5NJU1</accession>